<organism evidence="1">
    <name type="scientific">Glycine max</name>
    <name type="common">Soybean</name>
    <name type="synonym">Glycine hispida</name>
    <dbReference type="NCBI Taxonomy" id="3847"/>
    <lineage>
        <taxon>Eukaryota</taxon>
        <taxon>Viridiplantae</taxon>
        <taxon>Streptophyta</taxon>
        <taxon>Embryophyta</taxon>
        <taxon>Tracheophyta</taxon>
        <taxon>Spermatophyta</taxon>
        <taxon>Magnoliopsida</taxon>
        <taxon>eudicotyledons</taxon>
        <taxon>Gunneridae</taxon>
        <taxon>Pentapetalae</taxon>
        <taxon>rosids</taxon>
        <taxon>fabids</taxon>
        <taxon>Fabales</taxon>
        <taxon>Fabaceae</taxon>
        <taxon>Papilionoideae</taxon>
        <taxon>50 kb inversion clade</taxon>
        <taxon>NPAAA clade</taxon>
        <taxon>indigoferoid/millettioid clade</taxon>
        <taxon>Phaseoleae</taxon>
        <taxon>Glycine</taxon>
        <taxon>Glycine subgen. Soja</taxon>
    </lineage>
</organism>
<evidence type="ECO:0000313" key="2">
    <source>
        <dbReference type="EnsemblPlants" id="KRH19053"/>
    </source>
</evidence>
<gene>
    <name evidence="1" type="ORF">GLYMA_13G098700</name>
</gene>
<reference evidence="1 2" key="1">
    <citation type="journal article" date="2010" name="Nature">
        <title>Genome sequence of the palaeopolyploid soybean.</title>
        <authorList>
            <person name="Schmutz J."/>
            <person name="Cannon S.B."/>
            <person name="Schlueter J."/>
            <person name="Ma J."/>
            <person name="Mitros T."/>
            <person name="Nelson W."/>
            <person name="Hyten D.L."/>
            <person name="Song Q."/>
            <person name="Thelen J.J."/>
            <person name="Cheng J."/>
            <person name="Xu D."/>
            <person name="Hellsten U."/>
            <person name="May G.D."/>
            <person name="Yu Y."/>
            <person name="Sakurai T."/>
            <person name="Umezawa T."/>
            <person name="Bhattacharyya M.K."/>
            <person name="Sandhu D."/>
            <person name="Valliyodan B."/>
            <person name="Lindquist E."/>
            <person name="Peto M."/>
            <person name="Grant D."/>
            <person name="Shu S."/>
            <person name="Goodstein D."/>
            <person name="Barry K."/>
            <person name="Futrell-Griggs M."/>
            <person name="Abernathy B."/>
            <person name="Du J."/>
            <person name="Tian Z."/>
            <person name="Zhu L."/>
            <person name="Gill N."/>
            <person name="Joshi T."/>
            <person name="Libault M."/>
            <person name="Sethuraman A."/>
            <person name="Zhang X.-C."/>
            <person name="Shinozaki K."/>
            <person name="Nguyen H.T."/>
            <person name="Wing R.A."/>
            <person name="Cregan P."/>
            <person name="Specht J."/>
            <person name="Grimwood J."/>
            <person name="Rokhsar D."/>
            <person name="Stacey G."/>
            <person name="Shoemaker R.C."/>
            <person name="Jackson S.A."/>
        </authorList>
    </citation>
    <scope>NUCLEOTIDE SEQUENCE [LARGE SCALE GENOMIC DNA]</scope>
    <source>
        <strain evidence="2">cv. Williams 82</strain>
        <tissue evidence="1">Callus</tissue>
    </source>
</reference>
<dbReference type="SMR" id="A0A0R0GKW4"/>
<keyword evidence="3" id="KW-1185">Reference proteome</keyword>
<reference evidence="2" key="2">
    <citation type="submission" date="2018-02" db="UniProtKB">
        <authorList>
            <consortium name="EnsemblPlants"/>
        </authorList>
    </citation>
    <scope>IDENTIFICATION</scope>
    <source>
        <strain evidence="2">Williams 82</strain>
    </source>
</reference>
<dbReference type="InParanoid" id="A0A0R0GKW4"/>
<dbReference type="EnsemblPlants" id="KRH19053">
    <property type="protein sequence ID" value="KRH19053"/>
    <property type="gene ID" value="GLYMA_13G098700"/>
</dbReference>
<accession>A0A0R0GKW4</accession>
<proteinExistence type="predicted"/>
<name>A0A0R0GKW4_SOYBN</name>
<dbReference type="Proteomes" id="UP000008827">
    <property type="component" value="Chromosome 13"/>
</dbReference>
<dbReference type="Gramene" id="KRH19053">
    <property type="protein sequence ID" value="KRH19053"/>
    <property type="gene ID" value="GLYMA_13G098700"/>
</dbReference>
<sequence length="53" mass="6135">MKSDREKEKEKENDHCISSHMQTLHRRLLHALNLGTRSQLAPPSHPVTSLQTF</sequence>
<protein>
    <submittedName>
        <fullName evidence="1 2">Uncharacterized protein</fullName>
    </submittedName>
</protein>
<dbReference type="AlphaFoldDB" id="A0A0R0GKW4"/>
<dbReference type="EMBL" id="CM000846">
    <property type="protein sequence ID" value="KRH19053.1"/>
    <property type="molecule type" value="Genomic_DNA"/>
</dbReference>
<reference evidence="1" key="3">
    <citation type="submission" date="2018-07" db="EMBL/GenBank/DDBJ databases">
        <title>WGS assembly of Glycine max.</title>
        <authorList>
            <person name="Schmutz J."/>
            <person name="Cannon S."/>
            <person name="Schlueter J."/>
            <person name="Ma J."/>
            <person name="Mitros T."/>
            <person name="Nelson W."/>
            <person name="Hyten D."/>
            <person name="Song Q."/>
            <person name="Thelen J."/>
            <person name="Cheng J."/>
            <person name="Xu D."/>
            <person name="Hellsten U."/>
            <person name="May G."/>
            <person name="Yu Y."/>
            <person name="Sakurai T."/>
            <person name="Umezawa T."/>
            <person name="Bhattacharyya M."/>
            <person name="Sandhu D."/>
            <person name="Valliyodan B."/>
            <person name="Lindquist E."/>
            <person name="Peto M."/>
            <person name="Grant D."/>
            <person name="Shu S."/>
            <person name="Goodstein D."/>
            <person name="Barry K."/>
            <person name="Futrell-Griggs M."/>
            <person name="Abernathy B."/>
            <person name="Du J."/>
            <person name="Tian Z."/>
            <person name="Zhu L."/>
            <person name="Gill N."/>
            <person name="Joshi T."/>
            <person name="Libault M."/>
            <person name="Sethuraman A."/>
            <person name="Zhang X."/>
            <person name="Shinozaki K."/>
            <person name="Nguyen H."/>
            <person name="Wing R."/>
            <person name="Cregan P."/>
            <person name="Specht J."/>
            <person name="Grimwood J."/>
            <person name="Rokhsar D."/>
            <person name="Stacey G."/>
            <person name="Shoemaker R."/>
            <person name="Jackson S."/>
        </authorList>
    </citation>
    <scope>NUCLEOTIDE SEQUENCE</scope>
    <source>
        <tissue evidence="1">Callus</tissue>
    </source>
</reference>
<evidence type="ECO:0000313" key="1">
    <source>
        <dbReference type="EMBL" id="KRH19053.1"/>
    </source>
</evidence>
<evidence type="ECO:0000313" key="3">
    <source>
        <dbReference type="Proteomes" id="UP000008827"/>
    </source>
</evidence>